<dbReference type="GO" id="GO:0046872">
    <property type="term" value="F:metal ion binding"/>
    <property type="evidence" value="ECO:0007669"/>
    <property type="project" value="InterPro"/>
</dbReference>
<dbReference type="InterPro" id="IPR050361">
    <property type="entry name" value="MPP/UQCRC_Complex"/>
</dbReference>
<dbReference type="InterPro" id="IPR007863">
    <property type="entry name" value="Peptidase_M16_C"/>
</dbReference>
<evidence type="ECO:0000256" key="1">
    <source>
        <dbReference type="ARBA" id="ARBA00007261"/>
    </source>
</evidence>
<dbReference type="EMBL" id="MGLG01000056">
    <property type="protein sequence ID" value="OGN39328.1"/>
    <property type="molecule type" value="Genomic_DNA"/>
</dbReference>
<protein>
    <recommendedName>
        <fullName evidence="2">Peptidase M16 C-terminal domain-containing protein</fullName>
    </recommendedName>
</protein>
<accession>A0A1F8HQC8</accession>
<dbReference type="PANTHER" id="PTHR11851">
    <property type="entry name" value="METALLOPROTEASE"/>
    <property type="match status" value="1"/>
</dbReference>
<feature type="domain" description="Peptidase M16 C-terminal" evidence="2">
    <location>
        <begin position="2"/>
        <end position="139"/>
    </location>
</feature>
<dbReference type="Pfam" id="PF05193">
    <property type="entry name" value="Peptidase_M16_C"/>
    <property type="match status" value="1"/>
</dbReference>
<name>A0A1F8HQC8_9BACT</name>
<evidence type="ECO:0000313" key="4">
    <source>
        <dbReference type="Proteomes" id="UP000178043"/>
    </source>
</evidence>
<dbReference type="AlphaFoldDB" id="A0A1F8HQC8"/>
<evidence type="ECO:0000259" key="2">
    <source>
        <dbReference type="Pfam" id="PF05193"/>
    </source>
</evidence>
<dbReference type="InterPro" id="IPR011249">
    <property type="entry name" value="Metalloenz_LuxS/M16"/>
</dbReference>
<comment type="caution">
    <text evidence="3">The sequence shown here is derived from an EMBL/GenBank/DDBJ whole genome shotgun (WGS) entry which is preliminary data.</text>
</comment>
<dbReference type="Proteomes" id="UP000178043">
    <property type="component" value="Unassembled WGS sequence"/>
</dbReference>
<reference evidence="3 4" key="1">
    <citation type="journal article" date="2016" name="Nat. Commun.">
        <title>Thousands of microbial genomes shed light on interconnected biogeochemical processes in an aquifer system.</title>
        <authorList>
            <person name="Anantharaman K."/>
            <person name="Brown C.T."/>
            <person name="Hug L.A."/>
            <person name="Sharon I."/>
            <person name="Castelle C.J."/>
            <person name="Probst A.J."/>
            <person name="Thomas B.C."/>
            <person name="Singh A."/>
            <person name="Wilkins M.J."/>
            <person name="Karaoz U."/>
            <person name="Brodie E.L."/>
            <person name="Williams K.H."/>
            <person name="Hubbard S.S."/>
            <person name="Banfield J.F."/>
        </authorList>
    </citation>
    <scope>NUCLEOTIDE SEQUENCE [LARGE SCALE GENOMIC DNA]</scope>
</reference>
<organism evidence="3 4">
    <name type="scientific">Candidatus Yanofskybacteria bacterium RIFOXYD1_FULL_42_10</name>
    <dbReference type="NCBI Taxonomy" id="1802718"/>
    <lineage>
        <taxon>Bacteria</taxon>
        <taxon>Candidatus Yanofskyibacteriota</taxon>
    </lineage>
</organism>
<sequence length="221" mass="24926">MRKNFKDILNGKKFSKPTVRAHQKSPGLLVHKKKTDQTHMVMAFRAYSAGDKRVPALSVLSEILGKGASSRLFTRLRDEMGACYYVYAEHDEYTDHGVFIISTGVNVSRTQEVTRVLLEECGKLSKIPVSSEELQKAKEHHIGHLYLNLETTDSMAEFYANQEVTTGKLKRPKELEKAVRMVTAKDVMKVAKDIFRNDKLNLAIVGDISDPKAIAKTLLFK</sequence>
<dbReference type="Gene3D" id="3.30.830.10">
    <property type="entry name" value="Metalloenzyme, LuxS/M16 peptidase-like"/>
    <property type="match status" value="1"/>
</dbReference>
<proteinExistence type="inferred from homology"/>
<evidence type="ECO:0000313" key="3">
    <source>
        <dbReference type="EMBL" id="OGN39328.1"/>
    </source>
</evidence>
<dbReference type="PANTHER" id="PTHR11851:SF49">
    <property type="entry name" value="MITOCHONDRIAL-PROCESSING PEPTIDASE SUBUNIT ALPHA"/>
    <property type="match status" value="1"/>
</dbReference>
<comment type="similarity">
    <text evidence="1">Belongs to the peptidase M16 family.</text>
</comment>
<dbReference type="SUPFAM" id="SSF63411">
    <property type="entry name" value="LuxS/MPP-like metallohydrolase"/>
    <property type="match status" value="1"/>
</dbReference>
<gene>
    <name evidence="3" type="ORF">A2606_02965</name>
</gene>